<dbReference type="RefSeq" id="XP_033576649.1">
    <property type="nucleotide sequence ID" value="XM_033714372.1"/>
</dbReference>
<proteinExistence type="predicted"/>
<dbReference type="PANTHER" id="PTHR24185">
    <property type="entry name" value="CALCIUM-INDEPENDENT PHOSPHOLIPASE A2-GAMMA"/>
    <property type="match status" value="1"/>
</dbReference>
<reference evidence="8" key="2">
    <citation type="submission" date="2020-04" db="EMBL/GenBank/DDBJ databases">
        <authorList>
            <consortium name="NCBI Genome Project"/>
        </authorList>
    </citation>
    <scope>NUCLEOTIDE SEQUENCE</scope>
    <source>
        <strain evidence="8">CBS 304.34</strain>
    </source>
</reference>
<dbReference type="AlphaFoldDB" id="A0A6A6YNY1"/>
<dbReference type="GO" id="GO:0047499">
    <property type="term" value="F:calcium-independent phospholipase A2 activity"/>
    <property type="evidence" value="ECO:0007669"/>
    <property type="project" value="TreeGrafter"/>
</dbReference>
<dbReference type="EMBL" id="MU003701">
    <property type="protein sequence ID" value="KAF2809685.1"/>
    <property type="molecule type" value="Genomic_DNA"/>
</dbReference>
<reference evidence="8" key="3">
    <citation type="submission" date="2025-04" db="UniProtKB">
        <authorList>
            <consortium name="RefSeq"/>
        </authorList>
    </citation>
    <scope>IDENTIFICATION</scope>
    <source>
        <strain evidence="8">CBS 304.34</strain>
    </source>
</reference>
<comment type="caution">
    <text evidence="4">Lacks conserved residue(s) required for the propagation of feature annotation.</text>
</comment>
<dbReference type="PROSITE" id="PS51635">
    <property type="entry name" value="PNPLA"/>
    <property type="match status" value="1"/>
</dbReference>
<evidence type="ECO:0000256" key="4">
    <source>
        <dbReference type="PROSITE-ProRule" id="PRU01161"/>
    </source>
</evidence>
<evidence type="ECO:0000256" key="3">
    <source>
        <dbReference type="ARBA" id="ARBA00023098"/>
    </source>
</evidence>
<evidence type="ECO:0000259" key="5">
    <source>
        <dbReference type="PROSITE" id="PS51635"/>
    </source>
</evidence>
<dbReference type="Gene3D" id="3.40.1090.10">
    <property type="entry name" value="Cytosolic phospholipase A2 catalytic domain"/>
    <property type="match status" value="1"/>
</dbReference>
<dbReference type="Pfam" id="PF01734">
    <property type="entry name" value="Patatin"/>
    <property type="match status" value="1"/>
</dbReference>
<keyword evidence="2" id="KW-0442">Lipid degradation</keyword>
<evidence type="ECO:0000313" key="8">
    <source>
        <dbReference type="RefSeq" id="XP_033576649.1"/>
    </source>
</evidence>
<dbReference type="InterPro" id="IPR002641">
    <property type="entry name" value="PNPLA_dom"/>
</dbReference>
<dbReference type="PANTHER" id="PTHR24185:SF1">
    <property type="entry name" value="CALCIUM-INDEPENDENT PHOSPHOLIPASE A2-GAMMA"/>
    <property type="match status" value="1"/>
</dbReference>
<dbReference type="InterPro" id="IPR016035">
    <property type="entry name" value="Acyl_Trfase/lysoPLipase"/>
</dbReference>
<dbReference type="GeneID" id="54455265"/>
<evidence type="ECO:0000313" key="6">
    <source>
        <dbReference type="EMBL" id="KAF2809685.1"/>
    </source>
</evidence>
<dbReference type="Proteomes" id="UP000504636">
    <property type="component" value="Unplaced"/>
</dbReference>
<name>A0A6A6YNY1_9PEZI</name>
<protein>
    <recommendedName>
        <fullName evidence="5">PNPLA domain-containing protein</fullName>
    </recommendedName>
</protein>
<evidence type="ECO:0000256" key="2">
    <source>
        <dbReference type="ARBA" id="ARBA00022963"/>
    </source>
</evidence>
<sequence>MTSTIRRIDSRVSSTEMSVMLTPSIRVLSLDGGSARCLSALVILEELIQHIKWDHQEHPLVDSRPYYHFDLICGTEWGAIIALMLGRLRMTINECILWFQQNAFRYTP</sequence>
<dbReference type="GO" id="GO:0016042">
    <property type="term" value="P:lipid catabolic process"/>
    <property type="evidence" value="ECO:0007669"/>
    <property type="project" value="UniProtKB-KW"/>
</dbReference>
<dbReference type="GO" id="GO:0016020">
    <property type="term" value="C:membrane"/>
    <property type="evidence" value="ECO:0007669"/>
    <property type="project" value="TreeGrafter"/>
</dbReference>
<keyword evidence="3" id="KW-0443">Lipid metabolism</keyword>
<reference evidence="6 8" key="1">
    <citation type="journal article" date="2020" name="Stud. Mycol.">
        <title>101 Dothideomycetes genomes: a test case for predicting lifestyles and emergence of pathogens.</title>
        <authorList>
            <person name="Haridas S."/>
            <person name="Albert R."/>
            <person name="Binder M."/>
            <person name="Bloem J."/>
            <person name="Labutti K."/>
            <person name="Salamov A."/>
            <person name="Andreopoulos B."/>
            <person name="Baker S."/>
            <person name="Barry K."/>
            <person name="Bills G."/>
            <person name="Bluhm B."/>
            <person name="Cannon C."/>
            <person name="Castanera R."/>
            <person name="Culley D."/>
            <person name="Daum C."/>
            <person name="Ezra D."/>
            <person name="Gonzalez J."/>
            <person name="Henrissat B."/>
            <person name="Kuo A."/>
            <person name="Liang C."/>
            <person name="Lipzen A."/>
            <person name="Lutzoni F."/>
            <person name="Magnuson J."/>
            <person name="Mondo S."/>
            <person name="Nolan M."/>
            <person name="Ohm R."/>
            <person name="Pangilinan J."/>
            <person name="Park H.-J."/>
            <person name="Ramirez L."/>
            <person name="Alfaro M."/>
            <person name="Sun H."/>
            <person name="Tritt A."/>
            <person name="Yoshinaga Y."/>
            <person name="Zwiers L.-H."/>
            <person name="Turgeon B."/>
            <person name="Goodwin S."/>
            <person name="Spatafora J."/>
            <person name="Crous P."/>
            <person name="Grigoriev I."/>
        </authorList>
    </citation>
    <scope>NUCLEOTIDE SEQUENCE</scope>
    <source>
        <strain evidence="6 8">CBS 304.34</strain>
    </source>
</reference>
<gene>
    <name evidence="6 8" type="ORF">BDZ99DRAFT_34127</name>
</gene>
<feature type="domain" description="PNPLA" evidence="5">
    <location>
        <begin position="28"/>
        <end position="108"/>
    </location>
</feature>
<accession>A0A6A6YNY1</accession>
<evidence type="ECO:0000313" key="7">
    <source>
        <dbReference type="Proteomes" id="UP000504636"/>
    </source>
</evidence>
<dbReference type="OrthoDB" id="1658288at2759"/>
<organism evidence="6">
    <name type="scientific">Mytilinidion resinicola</name>
    <dbReference type="NCBI Taxonomy" id="574789"/>
    <lineage>
        <taxon>Eukaryota</taxon>
        <taxon>Fungi</taxon>
        <taxon>Dikarya</taxon>
        <taxon>Ascomycota</taxon>
        <taxon>Pezizomycotina</taxon>
        <taxon>Dothideomycetes</taxon>
        <taxon>Pleosporomycetidae</taxon>
        <taxon>Mytilinidiales</taxon>
        <taxon>Mytilinidiaceae</taxon>
        <taxon>Mytilinidion</taxon>
    </lineage>
</organism>
<keyword evidence="7" id="KW-1185">Reference proteome</keyword>
<dbReference type="GO" id="GO:0046486">
    <property type="term" value="P:glycerolipid metabolic process"/>
    <property type="evidence" value="ECO:0007669"/>
    <property type="project" value="UniProtKB-ARBA"/>
</dbReference>
<evidence type="ECO:0000256" key="1">
    <source>
        <dbReference type="ARBA" id="ARBA00022801"/>
    </source>
</evidence>
<keyword evidence="1" id="KW-0378">Hydrolase</keyword>
<dbReference type="GO" id="GO:0019369">
    <property type="term" value="P:arachidonate metabolic process"/>
    <property type="evidence" value="ECO:0007669"/>
    <property type="project" value="TreeGrafter"/>
</dbReference>
<dbReference type="SUPFAM" id="SSF52151">
    <property type="entry name" value="FabD/lysophospholipase-like"/>
    <property type="match status" value="1"/>
</dbReference>